<dbReference type="EMBL" id="CP069114">
    <property type="protein sequence ID" value="QSS63239.1"/>
    <property type="molecule type" value="Genomic_DNA"/>
</dbReference>
<proteinExistence type="inferred from homology"/>
<sequence length="333" mass="38523">MCPVSIHPGSRVNLFKAGQLKPRWPPEIPRFPLCWRGRKTSFVRHYIQARRSGLPIFISPVLSKSIPWMVLGPYLQPFFQKHLPALLYDRLDIVTHGWEYRRGREFHERLGNIFALVTPDECLICNTMGYAVAHLAVYPELQDWIREELRTLDPDPSKWKYEEVFPKCRRTLALMFEILRFFPPVLHSNRSVFKPQQIVDGNRTRLLTPPMDILICQLSMHLDPTIWGADASEFRPSRWIDESGQLITPPKGAYIPWSSGPRICPGIKMSQVEFVATLTTLFRSARCDPLPTAGIEEPEALRQRLLRVTLDSVSKLSLQIRHANEVHLRWTAV</sequence>
<dbReference type="PRINTS" id="PR00385">
    <property type="entry name" value="P450"/>
</dbReference>
<dbReference type="Gene3D" id="1.10.630.10">
    <property type="entry name" value="Cytochrome P450"/>
    <property type="match status" value="1"/>
</dbReference>
<evidence type="ECO:0000313" key="8">
    <source>
        <dbReference type="EMBL" id="QSS63239.1"/>
    </source>
</evidence>
<dbReference type="InterPro" id="IPR036396">
    <property type="entry name" value="Cyt_P450_sf"/>
</dbReference>
<comment type="similarity">
    <text evidence="2 7">Belongs to the cytochrome P450 family.</text>
</comment>
<dbReference type="InterPro" id="IPR002401">
    <property type="entry name" value="Cyt_P450_E_grp-I"/>
</dbReference>
<dbReference type="PANTHER" id="PTHR24305">
    <property type="entry name" value="CYTOCHROME P450"/>
    <property type="match status" value="1"/>
</dbReference>
<dbReference type="SUPFAM" id="SSF48264">
    <property type="entry name" value="Cytochrome P450"/>
    <property type="match status" value="1"/>
</dbReference>
<dbReference type="VEuPathDB" id="FungiDB:I7I51_00296"/>
<dbReference type="OrthoDB" id="1470350at2759"/>
<name>A0A8A1MBC3_AJECA</name>
<protein>
    <recommendedName>
        <fullName evidence="10">Cytochrome P450</fullName>
    </recommendedName>
</protein>
<dbReference type="InterPro" id="IPR001128">
    <property type="entry name" value="Cyt_P450"/>
</dbReference>
<keyword evidence="6 7" id="KW-0349">Heme</keyword>
<dbReference type="InterPro" id="IPR017972">
    <property type="entry name" value="Cyt_P450_CS"/>
</dbReference>
<keyword evidence="3 6" id="KW-0479">Metal-binding</keyword>
<evidence type="ECO:0000256" key="3">
    <source>
        <dbReference type="ARBA" id="ARBA00022723"/>
    </source>
</evidence>
<dbReference type="PRINTS" id="PR00463">
    <property type="entry name" value="EP450I"/>
</dbReference>
<dbReference type="GO" id="GO:0020037">
    <property type="term" value="F:heme binding"/>
    <property type="evidence" value="ECO:0007669"/>
    <property type="project" value="InterPro"/>
</dbReference>
<evidence type="ECO:0000256" key="2">
    <source>
        <dbReference type="ARBA" id="ARBA00010617"/>
    </source>
</evidence>
<dbReference type="GO" id="GO:0005506">
    <property type="term" value="F:iron ion binding"/>
    <property type="evidence" value="ECO:0007669"/>
    <property type="project" value="InterPro"/>
</dbReference>
<evidence type="ECO:0000256" key="7">
    <source>
        <dbReference type="RuleBase" id="RU000461"/>
    </source>
</evidence>
<dbReference type="AlphaFoldDB" id="A0A8A1MBC3"/>
<evidence type="ECO:0000256" key="4">
    <source>
        <dbReference type="ARBA" id="ARBA00023002"/>
    </source>
</evidence>
<dbReference type="InterPro" id="IPR050121">
    <property type="entry name" value="Cytochrome_P450_monoxygenase"/>
</dbReference>
<keyword evidence="7" id="KW-0503">Monooxygenase</keyword>
<dbReference type="GO" id="GO:0016705">
    <property type="term" value="F:oxidoreductase activity, acting on paired donors, with incorporation or reduction of molecular oxygen"/>
    <property type="evidence" value="ECO:0007669"/>
    <property type="project" value="InterPro"/>
</dbReference>
<evidence type="ECO:0008006" key="10">
    <source>
        <dbReference type="Google" id="ProtNLM"/>
    </source>
</evidence>
<dbReference type="Proteomes" id="UP000663671">
    <property type="component" value="Chromosome 1"/>
</dbReference>
<gene>
    <name evidence="8" type="ORF">I7I51_00296</name>
</gene>
<evidence type="ECO:0000256" key="6">
    <source>
        <dbReference type="PIRSR" id="PIRSR602401-1"/>
    </source>
</evidence>
<accession>A0A8A1MBC3</accession>
<keyword evidence="5 6" id="KW-0408">Iron</keyword>
<feature type="binding site" description="axial binding residue" evidence="6">
    <location>
        <position position="264"/>
    </location>
    <ligand>
        <name>heme</name>
        <dbReference type="ChEBI" id="CHEBI:30413"/>
    </ligand>
    <ligandPart>
        <name>Fe</name>
        <dbReference type="ChEBI" id="CHEBI:18248"/>
    </ligandPart>
</feature>
<evidence type="ECO:0000256" key="5">
    <source>
        <dbReference type="ARBA" id="ARBA00023004"/>
    </source>
</evidence>
<reference evidence="8" key="1">
    <citation type="submission" date="2021-01" db="EMBL/GenBank/DDBJ databases">
        <title>Chromosome-level genome assembly of a human fungal pathogen reveals clustering of transcriptionally co-regulated genes.</title>
        <authorList>
            <person name="Voorhies M."/>
            <person name="Cohen S."/>
            <person name="Shea T.P."/>
            <person name="Petrus S."/>
            <person name="Munoz J.F."/>
            <person name="Poplawski S."/>
            <person name="Goldman W.E."/>
            <person name="Michael T."/>
            <person name="Cuomo C.A."/>
            <person name="Sil A."/>
            <person name="Beyhan S."/>
        </authorList>
    </citation>
    <scope>NUCLEOTIDE SEQUENCE</scope>
    <source>
        <strain evidence="8">WU24</strain>
    </source>
</reference>
<dbReference type="GO" id="GO:0004497">
    <property type="term" value="F:monooxygenase activity"/>
    <property type="evidence" value="ECO:0007669"/>
    <property type="project" value="UniProtKB-KW"/>
</dbReference>
<comment type="cofactor">
    <cofactor evidence="1 6">
        <name>heme</name>
        <dbReference type="ChEBI" id="CHEBI:30413"/>
    </cofactor>
</comment>
<dbReference type="PANTHER" id="PTHR24305:SF166">
    <property type="entry name" value="CYTOCHROME P450 12A4, MITOCHONDRIAL-RELATED"/>
    <property type="match status" value="1"/>
</dbReference>
<organism evidence="8 9">
    <name type="scientific">Ajellomyces capsulatus</name>
    <name type="common">Darling's disease fungus</name>
    <name type="synonym">Histoplasma capsulatum</name>
    <dbReference type="NCBI Taxonomy" id="5037"/>
    <lineage>
        <taxon>Eukaryota</taxon>
        <taxon>Fungi</taxon>
        <taxon>Dikarya</taxon>
        <taxon>Ascomycota</taxon>
        <taxon>Pezizomycotina</taxon>
        <taxon>Eurotiomycetes</taxon>
        <taxon>Eurotiomycetidae</taxon>
        <taxon>Onygenales</taxon>
        <taxon>Ajellomycetaceae</taxon>
        <taxon>Histoplasma</taxon>
    </lineage>
</organism>
<keyword evidence="4 7" id="KW-0560">Oxidoreductase</keyword>
<evidence type="ECO:0000256" key="1">
    <source>
        <dbReference type="ARBA" id="ARBA00001971"/>
    </source>
</evidence>
<dbReference type="PROSITE" id="PS00086">
    <property type="entry name" value="CYTOCHROME_P450"/>
    <property type="match status" value="1"/>
</dbReference>
<dbReference type="Pfam" id="PF00067">
    <property type="entry name" value="p450"/>
    <property type="match status" value="1"/>
</dbReference>
<evidence type="ECO:0000313" key="9">
    <source>
        <dbReference type="Proteomes" id="UP000663671"/>
    </source>
</evidence>